<dbReference type="eggNOG" id="COG2515">
    <property type="taxonomic scope" value="Bacteria"/>
</dbReference>
<feature type="active site" description="Nucleophile" evidence="4">
    <location>
        <position position="81"/>
    </location>
</feature>
<dbReference type="SUPFAM" id="SSF53686">
    <property type="entry name" value="Tryptophan synthase beta subunit-like PLP-dependent enzymes"/>
    <property type="match status" value="1"/>
</dbReference>
<dbReference type="GO" id="GO:0008660">
    <property type="term" value="F:1-aminocyclopropane-1-carboxylate deaminase activity"/>
    <property type="evidence" value="ECO:0007669"/>
    <property type="project" value="UniProtKB-EC"/>
</dbReference>
<name>S2DWP9_INDAL</name>
<dbReference type="Gene3D" id="3.40.50.1100">
    <property type="match status" value="2"/>
</dbReference>
<feature type="modified residue" description="N6-(pyridoxal phosphate)lysine" evidence="5">
    <location>
        <position position="54"/>
    </location>
</feature>
<dbReference type="InterPro" id="IPR036052">
    <property type="entry name" value="TrpB-like_PALP_sf"/>
</dbReference>
<dbReference type="AlphaFoldDB" id="S2DWP9"/>
<protein>
    <submittedName>
        <fullName evidence="7">1-aminocyclopropane-1-carboxylate deaminase</fullName>
        <ecNumber evidence="7">3.5.99.7</ecNumber>
    </submittedName>
</protein>
<evidence type="ECO:0000256" key="4">
    <source>
        <dbReference type="PIRSR" id="PIRSR006278-1"/>
    </source>
</evidence>
<sequence>MAKIWLFAVLFPQFMLIPQNIDFQEIQDPVFFEKEIQVFIKRFDKIHDLVSGNKFFKLKYNLDMAKKEGMGTLLTFGGAFSNHIYAVAAAAEKLGFKSIGLIRGEQHSPLNPTLSFAAARGMQLIYLDRQTYRNKHENSYLKFLEETYGEFYLIPEGGTNSLAIAGTAEMLTEQDRIFSHVTCSIGTGGTFAGLVKSLGENQSLLGFSSLKGDFIYDEMSRLLKKEQIECEGKFEILDKYHFGGYGKFKPDLIKFMKGFYETYQIPLDPVYTGKMMFGIFDLIEKDYFPAGSKILCMHTGGLQGIAGFNSRFKENLPL</sequence>
<comment type="caution">
    <text evidence="7">The sequence shown here is derived from an EMBL/GenBank/DDBJ whole genome shotgun (WGS) entry which is preliminary data.</text>
</comment>
<dbReference type="PANTHER" id="PTHR43780">
    <property type="entry name" value="1-AMINOCYCLOPROPANE-1-CARBOXYLATE DEAMINASE-RELATED"/>
    <property type="match status" value="1"/>
</dbReference>
<gene>
    <name evidence="7" type="ORF">A33Q_2281</name>
</gene>
<dbReference type="Proteomes" id="UP000006073">
    <property type="component" value="Unassembled WGS sequence"/>
</dbReference>
<dbReference type="GO" id="GO:0019148">
    <property type="term" value="F:D-cysteine desulfhydrase activity"/>
    <property type="evidence" value="ECO:0007669"/>
    <property type="project" value="TreeGrafter"/>
</dbReference>
<evidence type="ECO:0000313" key="8">
    <source>
        <dbReference type="Proteomes" id="UP000006073"/>
    </source>
</evidence>
<dbReference type="EMBL" id="ALWO02000033">
    <property type="protein sequence ID" value="EOZ96511.1"/>
    <property type="molecule type" value="Genomic_DNA"/>
</dbReference>
<organism evidence="7 8">
    <name type="scientific">Indibacter alkaliphilus (strain CCUG 57479 / KCTC 22604 / LW1)</name>
    <dbReference type="NCBI Taxonomy" id="1189612"/>
    <lineage>
        <taxon>Bacteria</taxon>
        <taxon>Pseudomonadati</taxon>
        <taxon>Bacteroidota</taxon>
        <taxon>Cytophagia</taxon>
        <taxon>Cytophagales</taxon>
        <taxon>Cyclobacteriaceae</taxon>
    </lineage>
</organism>
<comment type="cofactor">
    <cofactor evidence="1">
        <name>pyridoxal 5'-phosphate</name>
        <dbReference type="ChEBI" id="CHEBI:597326"/>
    </cofactor>
</comment>
<evidence type="ECO:0000256" key="5">
    <source>
        <dbReference type="PIRSR" id="PIRSR006278-2"/>
    </source>
</evidence>
<evidence type="ECO:0000259" key="6">
    <source>
        <dbReference type="Pfam" id="PF00291"/>
    </source>
</evidence>
<comment type="similarity">
    <text evidence="2">Belongs to the ACC deaminase/D-cysteine desulfhydrase family.</text>
</comment>
<accession>S2DWP9</accession>
<dbReference type="PANTHER" id="PTHR43780:SF2">
    <property type="entry name" value="1-AMINOCYCLOPROPANE-1-CARBOXYLATE DEAMINASE-RELATED"/>
    <property type="match status" value="1"/>
</dbReference>
<keyword evidence="3 5" id="KW-0663">Pyridoxal phosphate</keyword>
<dbReference type="STRING" id="1189612.A33Q_2281"/>
<evidence type="ECO:0000256" key="1">
    <source>
        <dbReference type="ARBA" id="ARBA00001933"/>
    </source>
</evidence>
<evidence type="ECO:0000313" key="7">
    <source>
        <dbReference type="EMBL" id="EOZ96511.1"/>
    </source>
</evidence>
<reference evidence="7 8" key="1">
    <citation type="journal article" date="2013" name="Genome Announc.">
        <title>Draft Genome Sequence of Indibacter alkaliphilus Strain LW1T, Isolated from Lonar Lake, a Haloalkaline Lake in the Buldana District of Maharashtra, India.</title>
        <authorList>
            <person name="Singh A."/>
            <person name="Kumar Jangir P."/>
            <person name="Sharma R."/>
            <person name="Singh A."/>
            <person name="Kumar Pinnaka A."/>
            <person name="Shivaji S."/>
        </authorList>
    </citation>
    <scope>NUCLEOTIDE SEQUENCE [LARGE SCALE GENOMIC DNA]</scope>
    <source>
        <strain evidence="8">CCUG 57479 / KCTC 22604 / LW1</strain>
    </source>
</reference>
<keyword evidence="8" id="KW-1185">Reference proteome</keyword>
<evidence type="ECO:0000256" key="3">
    <source>
        <dbReference type="ARBA" id="ARBA00022898"/>
    </source>
</evidence>
<dbReference type="InterPro" id="IPR027278">
    <property type="entry name" value="ACCD_DCysDesulf"/>
</dbReference>
<dbReference type="PIRSF" id="PIRSF006278">
    <property type="entry name" value="ACCD_DCysDesulf"/>
    <property type="match status" value="1"/>
</dbReference>
<proteinExistence type="inferred from homology"/>
<evidence type="ECO:0000256" key="2">
    <source>
        <dbReference type="ARBA" id="ARBA00008639"/>
    </source>
</evidence>
<dbReference type="EC" id="3.5.99.7" evidence="7"/>
<keyword evidence="7" id="KW-0378">Hydrolase</keyword>
<dbReference type="InterPro" id="IPR001926">
    <property type="entry name" value="TrpB-like_PALP"/>
</dbReference>
<dbReference type="Pfam" id="PF00291">
    <property type="entry name" value="PALP"/>
    <property type="match status" value="1"/>
</dbReference>
<feature type="domain" description="Tryptophan synthase beta chain-like PALP" evidence="6">
    <location>
        <begin position="38"/>
        <end position="300"/>
    </location>
</feature>